<dbReference type="Pfam" id="PF00015">
    <property type="entry name" value="MCPsignal"/>
    <property type="match status" value="1"/>
</dbReference>
<dbReference type="PRINTS" id="PR00260">
    <property type="entry name" value="CHEMTRNSDUCR"/>
</dbReference>
<dbReference type="SUPFAM" id="SSF58104">
    <property type="entry name" value="Methyl-accepting chemotaxis protein (MCP) signaling domain"/>
    <property type="match status" value="1"/>
</dbReference>
<protein>
    <submittedName>
        <fullName evidence="5">Methyl-accepting chemotaxis protein</fullName>
    </submittedName>
</protein>
<organism evidence="5 6">
    <name type="scientific">Acidocella aromatica</name>
    <dbReference type="NCBI Taxonomy" id="1303579"/>
    <lineage>
        <taxon>Bacteria</taxon>
        <taxon>Pseudomonadati</taxon>
        <taxon>Pseudomonadota</taxon>
        <taxon>Alphaproteobacteria</taxon>
        <taxon>Acetobacterales</taxon>
        <taxon>Acidocellaceae</taxon>
        <taxon>Acidocella</taxon>
    </lineage>
</organism>
<sequence length="398" mass="43265">MPLELVLTQEEAVHQPTITVPETSGRAASTMQRVKTMVTGLERRFQEIASIADVINHVAKHTKLLSFNATIEAARAGEAGRGFSVVASEVRTLAERTASATADINEMLPQVKQEIAEAVRGVEQEEAEALLQSAIRLAGLEAARVEAWFRQIAATLHALKHALVGLRKSEGALSRPAFNAVMTEFLTNNPGLLALACCMEPNAFDGRDAEFVNTEGTDASGRFVSYWYRGNGRIAVEPLQGYDTPGRNDYYELPRRTGADVMMEPYDYPVAGNMVKMTSLMSPLKLKGRFAGVLGADFLLDELQAELSRNKPFGTGNLLLLSHGGMYATHPDALRIGQTASDLSSAARQAVSVGRRYDYVDEAGIARIFHPLQIGAANQPWALMLVFDIAHTLNHGAK</sequence>
<feature type="domain" description="Methyl-accepting transducer" evidence="4">
    <location>
        <begin position="29"/>
        <end position="124"/>
    </location>
</feature>
<evidence type="ECO:0000256" key="2">
    <source>
        <dbReference type="ARBA" id="ARBA00029447"/>
    </source>
</evidence>
<dbReference type="Pfam" id="PF22673">
    <property type="entry name" value="MCP-like_PDC_1"/>
    <property type="match status" value="1"/>
</dbReference>
<dbReference type="InterPro" id="IPR004090">
    <property type="entry name" value="Chemotax_Me-accpt_rcpt"/>
</dbReference>
<dbReference type="PANTHER" id="PTHR32089:SF112">
    <property type="entry name" value="LYSOZYME-LIKE PROTEIN-RELATED"/>
    <property type="match status" value="1"/>
</dbReference>
<dbReference type="EMBL" id="JACHFJ010000002">
    <property type="protein sequence ID" value="MBB5372387.1"/>
    <property type="molecule type" value="Genomic_DNA"/>
</dbReference>
<dbReference type="RefSeq" id="WP_183265407.1">
    <property type="nucleotide sequence ID" value="NZ_JACHFJ010000002.1"/>
</dbReference>
<gene>
    <name evidence="5" type="ORF">HNP71_000625</name>
</gene>
<dbReference type="SMART" id="SM00283">
    <property type="entry name" value="MA"/>
    <property type="match status" value="1"/>
</dbReference>
<dbReference type="GO" id="GO:0016020">
    <property type="term" value="C:membrane"/>
    <property type="evidence" value="ECO:0007669"/>
    <property type="project" value="InterPro"/>
</dbReference>
<evidence type="ECO:0000313" key="6">
    <source>
        <dbReference type="Proteomes" id="UP000553706"/>
    </source>
</evidence>
<keyword evidence="6" id="KW-1185">Reference proteome</keyword>
<name>A0A840VC18_9PROT</name>
<evidence type="ECO:0000259" key="4">
    <source>
        <dbReference type="PROSITE" id="PS50111"/>
    </source>
</evidence>
<dbReference type="Gene3D" id="3.30.450.20">
    <property type="entry name" value="PAS domain"/>
    <property type="match status" value="1"/>
</dbReference>
<dbReference type="PROSITE" id="PS50111">
    <property type="entry name" value="CHEMOTAXIS_TRANSDUC_2"/>
    <property type="match status" value="1"/>
</dbReference>
<dbReference type="Gene3D" id="6.10.250.3200">
    <property type="match status" value="1"/>
</dbReference>
<dbReference type="GO" id="GO:0004888">
    <property type="term" value="F:transmembrane signaling receptor activity"/>
    <property type="evidence" value="ECO:0007669"/>
    <property type="project" value="InterPro"/>
</dbReference>
<dbReference type="GO" id="GO:0006935">
    <property type="term" value="P:chemotaxis"/>
    <property type="evidence" value="ECO:0007669"/>
    <property type="project" value="InterPro"/>
</dbReference>
<comment type="caution">
    <text evidence="5">The sequence shown here is derived from an EMBL/GenBank/DDBJ whole genome shotgun (WGS) entry which is preliminary data.</text>
</comment>
<reference evidence="5 6" key="1">
    <citation type="submission" date="2020-08" db="EMBL/GenBank/DDBJ databases">
        <title>Genomic Encyclopedia of Type Strains, Phase IV (KMG-IV): sequencing the most valuable type-strain genomes for metagenomic binning, comparative biology and taxonomic classification.</title>
        <authorList>
            <person name="Goeker M."/>
        </authorList>
    </citation>
    <scope>NUCLEOTIDE SEQUENCE [LARGE SCALE GENOMIC DNA]</scope>
    <source>
        <strain evidence="5 6">DSM 27026</strain>
    </source>
</reference>
<dbReference type="AlphaFoldDB" id="A0A840VC18"/>
<dbReference type="InterPro" id="IPR004089">
    <property type="entry name" value="MCPsignal_dom"/>
</dbReference>
<evidence type="ECO:0000256" key="3">
    <source>
        <dbReference type="PROSITE-ProRule" id="PRU00284"/>
    </source>
</evidence>
<dbReference type="GO" id="GO:0007165">
    <property type="term" value="P:signal transduction"/>
    <property type="evidence" value="ECO:0007669"/>
    <property type="project" value="UniProtKB-KW"/>
</dbReference>
<dbReference type="Proteomes" id="UP000553706">
    <property type="component" value="Unassembled WGS sequence"/>
</dbReference>
<dbReference type="CDD" id="cd12913">
    <property type="entry name" value="PDC1_MCP_like"/>
    <property type="match status" value="1"/>
</dbReference>
<keyword evidence="1 3" id="KW-0807">Transducer</keyword>
<proteinExistence type="inferred from homology"/>
<evidence type="ECO:0000256" key="1">
    <source>
        <dbReference type="ARBA" id="ARBA00023224"/>
    </source>
</evidence>
<dbReference type="PANTHER" id="PTHR32089">
    <property type="entry name" value="METHYL-ACCEPTING CHEMOTAXIS PROTEIN MCPB"/>
    <property type="match status" value="1"/>
</dbReference>
<evidence type="ECO:0000313" key="5">
    <source>
        <dbReference type="EMBL" id="MBB5372387.1"/>
    </source>
</evidence>
<accession>A0A840VC18</accession>
<dbReference type="CDD" id="cd18774">
    <property type="entry name" value="PDC2_HK_sensor"/>
    <property type="match status" value="1"/>
</dbReference>
<comment type="similarity">
    <text evidence="2">Belongs to the methyl-accepting chemotaxis (MCP) protein family.</text>
</comment>